<protein>
    <submittedName>
        <fullName evidence="1">Uncharacterized protein</fullName>
    </submittedName>
</protein>
<keyword evidence="2" id="KW-1185">Reference proteome</keyword>
<dbReference type="EMBL" id="CM042022">
    <property type="protein sequence ID" value="KAI3815869.1"/>
    <property type="molecule type" value="Genomic_DNA"/>
</dbReference>
<name>A0ACB9J6Q6_9ASTR</name>
<accession>A0ACB9J6Q6</accession>
<sequence>MINRNRIHHKPHSFVSVFNSIRKSFATSPLVLSDTPTAPSFSTITPCEQDHKSLCFSLAENLLNRGLLSASQRVVQRLILQSPTIIDEISVIDFAVSRGVEPALPPYSALISRLVNAGEIRIAESLYIDRILKRGLKPDASLLGSMMICYCKLGKFKEESDLVQKLVGLKSSSSVRVFSALLGEVFEQNRLFDAYDYCVRINDAGILLAVSCYNMLVAGLSSRGYVDEALQVFDIMLERGVPPVCHLWKSLVFGFCKMERVEEAELLSTEMESYGYFVDKVMYTSLINGYCKNRKVKMGMRLFYKMLKMGCQQDTYTYNTLMQGFVNSGFFDKMWVLHRHMMESGLEPDVLTYQIMINKFCKENKVDCALTLLSSMCGRDLVPNVHCYTSIIPALYKENRVEVDEVYQKMLDLGVIPDQVMFFKLIKEYPKGHELHLTLMFLNAIAKYGCGIDPFYSSVFFEPTESIQYKIDHVLGRIVELRPHLASMAYSIYIIGLCLGGKSDDALRSVVSMINLGFQPLISAYNSLIKCFSQEGSVEHSGALIELMEGMGMVPNSTTFLVMVDEHCKQNDLASAFNVLRLMDDRRLKPNVAIYDSIIGCLGREKRVFDAHGMFKKLLESGVGPDDNLYFRMINVYSKHGQAIEAERLFNRMMKHGIQPNSHGYSALISGFVKKNMMKKGVMYLGSMLKDGFMPNKVLYTSLIDQFLRKGELEFAFRLISLMERSHIECDHITCITLISGLCRNVQCYNGTWHETHNKSLKERENMYHLLCQNSSLMENGSKISITTHEDLKLLAMKLIRGIKDSFFMPNLYLYNGILSGLCRMGKFEEAYDQLDVMEKQGVGPNQVTFTILINGHIQVGDIDAAVGLFNKMNADGCFPDRILYNILIKGLCKNKRLLDALSLSHVMCKRGFIPSKIAYEYMLLSLCASRLVDEALYICQDMISHNYLPCRYNRSWLLHMLLKENKLHEAQMVHDLMLKKGRKFANPMRQRI</sequence>
<proteinExistence type="predicted"/>
<reference evidence="1 2" key="2">
    <citation type="journal article" date="2022" name="Mol. Ecol. Resour.">
        <title>The genomes of chicory, endive, great burdock and yacon provide insights into Asteraceae paleo-polyploidization history and plant inulin production.</title>
        <authorList>
            <person name="Fan W."/>
            <person name="Wang S."/>
            <person name="Wang H."/>
            <person name="Wang A."/>
            <person name="Jiang F."/>
            <person name="Liu H."/>
            <person name="Zhao H."/>
            <person name="Xu D."/>
            <person name="Zhang Y."/>
        </authorList>
    </citation>
    <scope>NUCLEOTIDE SEQUENCE [LARGE SCALE GENOMIC DNA]</scope>
    <source>
        <strain evidence="2">cv. Yunnan</strain>
        <tissue evidence="1">Leaves</tissue>
    </source>
</reference>
<organism evidence="1 2">
    <name type="scientific">Smallanthus sonchifolius</name>
    <dbReference type="NCBI Taxonomy" id="185202"/>
    <lineage>
        <taxon>Eukaryota</taxon>
        <taxon>Viridiplantae</taxon>
        <taxon>Streptophyta</taxon>
        <taxon>Embryophyta</taxon>
        <taxon>Tracheophyta</taxon>
        <taxon>Spermatophyta</taxon>
        <taxon>Magnoliopsida</taxon>
        <taxon>eudicotyledons</taxon>
        <taxon>Gunneridae</taxon>
        <taxon>Pentapetalae</taxon>
        <taxon>asterids</taxon>
        <taxon>campanulids</taxon>
        <taxon>Asterales</taxon>
        <taxon>Asteraceae</taxon>
        <taxon>Asteroideae</taxon>
        <taxon>Heliantheae alliance</taxon>
        <taxon>Millerieae</taxon>
        <taxon>Smallanthus</taxon>
    </lineage>
</organism>
<evidence type="ECO:0000313" key="1">
    <source>
        <dbReference type="EMBL" id="KAI3815869.1"/>
    </source>
</evidence>
<gene>
    <name evidence="1" type="ORF">L1987_15552</name>
</gene>
<comment type="caution">
    <text evidence="1">The sequence shown here is derived from an EMBL/GenBank/DDBJ whole genome shotgun (WGS) entry which is preliminary data.</text>
</comment>
<reference evidence="2" key="1">
    <citation type="journal article" date="2022" name="Mol. Ecol. Resour.">
        <title>The genomes of chicory, endive, great burdock and yacon provide insights into Asteraceae palaeo-polyploidization history and plant inulin production.</title>
        <authorList>
            <person name="Fan W."/>
            <person name="Wang S."/>
            <person name="Wang H."/>
            <person name="Wang A."/>
            <person name="Jiang F."/>
            <person name="Liu H."/>
            <person name="Zhao H."/>
            <person name="Xu D."/>
            <person name="Zhang Y."/>
        </authorList>
    </citation>
    <scope>NUCLEOTIDE SEQUENCE [LARGE SCALE GENOMIC DNA]</scope>
    <source>
        <strain evidence="2">cv. Yunnan</strain>
    </source>
</reference>
<evidence type="ECO:0000313" key="2">
    <source>
        <dbReference type="Proteomes" id="UP001056120"/>
    </source>
</evidence>
<dbReference type="Proteomes" id="UP001056120">
    <property type="component" value="Linkage Group LG05"/>
</dbReference>